<organism evidence="1">
    <name type="scientific">marine sediment metagenome</name>
    <dbReference type="NCBI Taxonomy" id="412755"/>
    <lineage>
        <taxon>unclassified sequences</taxon>
        <taxon>metagenomes</taxon>
        <taxon>ecological metagenomes</taxon>
    </lineage>
</organism>
<comment type="caution">
    <text evidence="1">The sequence shown here is derived from an EMBL/GenBank/DDBJ whole genome shotgun (WGS) entry which is preliminary data.</text>
</comment>
<proteinExistence type="predicted"/>
<accession>A0A0F9AEZ5</accession>
<name>A0A0F9AEZ5_9ZZZZ</name>
<gene>
    <name evidence="1" type="ORF">LCGC14_2580460</name>
</gene>
<protein>
    <submittedName>
        <fullName evidence="1">Uncharacterized protein</fullName>
    </submittedName>
</protein>
<reference evidence="1" key="1">
    <citation type="journal article" date="2015" name="Nature">
        <title>Complex archaea that bridge the gap between prokaryotes and eukaryotes.</title>
        <authorList>
            <person name="Spang A."/>
            <person name="Saw J.H."/>
            <person name="Jorgensen S.L."/>
            <person name="Zaremba-Niedzwiedzka K."/>
            <person name="Martijn J."/>
            <person name="Lind A.E."/>
            <person name="van Eijk R."/>
            <person name="Schleper C."/>
            <person name="Guy L."/>
            <person name="Ettema T.J."/>
        </authorList>
    </citation>
    <scope>NUCLEOTIDE SEQUENCE</scope>
</reference>
<evidence type="ECO:0000313" key="1">
    <source>
        <dbReference type="EMBL" id="KKL07990.1"/>
    </source>
</evidence>
<dbReference type="AlphaFoldDB" id="A0A0F9AEZ5"/>
<dbReference type="EMBL" id="LAZR01043064">
    <property type="protein sequence ID" value="KKL07990.1"/>
    <property type="molecule type" value="Genomic_DNA"/>
</dbReference>
<sequence>MGAGYEGKKHEGKIGTLKLYTNLITRGKGYKKVQAYHIASVGNMPDSLREQMTIRSNDGINFTLHTAFWNRVLSIDGMSISPKNRRITHAVVNWDNCWKDMKTPDMCELEEEVLERNII</sequence>